<comment type="function">
    <text evidence="8">Catalyzes the hydrolysis of glutamine to glutamate and ammonia as part of the biosynthesis of pyridoxal 5'-phosphate. The resulting ammonia molecule is channeled to the active site of PdxS.</text>
</comment>
<dbReference type="CDD" id="cd01749">
    <property type="entry name" value="GATase1_PB"/>
    <property type="match status" value="1"/>
</dbReference>
<evidence type="ECO:0000256" key="2">
    <source>
        <dbReference type="ARBA" id="ARBA00022801"/>
    </source>
</evidence>
<dbReference type="PROSITE" id="PS51273">
    <property type="entry name" value="GATASE_TYPE_1"/>
    <property type="match status" value="1"/>
</dbReference>
<dbReference type="PROSITE" id="PS01236">
    <property type="entry name" value="PDXT_SNO_1"/>
    <property type="match status" value="1"/>
</dbReference>
<evidence type="ECO:0000256" key="4">
    <source>
        <dbReference type="ARBA" id="ARBA00022962"/>
    </source>
</evidence>
<evidence type="ECO:0000256" key="3">
    <source>
        <dbReference type="ARBA" id="ARBA00022898"/>
    </source>
</evidence>
<evidence type="ECO:0000256" key="8">
    <source>
        <dbReference type="ARBA" id="ARBA00054599"/>
    </source>
</evidence>
<dbReference type="PROSITE" id="PS51130">
    <property type="entry name" value="PDXT_SNO_2"/>
    <property type="match status" value="1"/>
</dbReference>
<dbReference type="PANTHER" id="PTHR31559:SF0">
    <property type="entry name" value="PYRIDOXAL 5'-PHOSPHATE SYNTHASE SUBUNIT SNO1-RELATED"/>
    <property type="match status" value="1"/>
</dbReference>
<dbReference type="GO" id="GO:1903600">
    <property type="term" value="C:glutaminase complex"/>
    <property type="evidence" value="ECO:0007669"/>
    <property type="project" value="TreeGrafter"/>
</dbReference>
<dbReference type="GO" id="GO:0005829">
    <property type="term" value="C:cytosol"/>
    <property type="evidence" value="ECO:0007669"/>
    <property type="project" value="TreeGrafter"/>
</dbReference>
<name>A0A938B2J9_UNCTE</name>
<accession>A0A938B2J9</accession>
<evidence type="ECO:0000256" key="10">
    <source>
        <dbReference type="PIRSR" id="PIRSR005639-1"/>
    </source>
</evidence>
<dbReference type="AlphaFoldDB" id="A0A938B2J9"/>
<organism evidence="12 13">
    <name type="scientific">Tectimicrobiota bacterium</name>
    <dbReference type="NCBI Taxonomy" id="2528274"/>
    <lineage>
        <taxon>Bacteria</taxon>
        <taxon>Pseudomonadati</taxon>
        <taxon>Nitrospinota/Tectimicrobiota group</taxon>
        <taxon>Candidatus Tectimicrobiota</taxon>
    </lineage>
</organism>
<evidence type="ECO:0000256" key="11">
    <source>
        <dbReference type="PIRSR" id="PIRSR005639-2"/>
    </source>
</evidence>
<dbReference type="GO" id="GO:0036381">
    <property type="term" value="F:pyridoxal 5'-phosphate synthase (glutamine hydrolysing) activity"/>
    <property type="evidence" value="ECO:0007669"/>
    <property type="project" value="UniProtKB-EC"/>
</dbReference>
<dbReference type="NCBIfam" id="TIGR03800">
    <property type="entry name" value="PLP_synth_Pdx2"/>
    <property type="match status" value="1"/>
</dbReference>
<dbReference type="GO" id="GO:0042823">
    <property type="term" value="P:pyridoxal phosphate biosynthetic process"/>
    <property type="evidence" value="ECO:0007669"/>
    <property type="project" value="InterPro"/>
</dbReference>
<keyword evidence="2" id="KW-0378">Hydrolase</keyword>
<reference evidence="12" key="1">
    <citation type="submission" date="2019-03" db="EMBL/GenBank/DDBJ databases">
        <title>Lake Tanganyika Metagenome-Assembled Genomes (MAGs).</title>
        <authorList>
            <person name="Tran P."/>
        </authorList>
    </citation>
    <scope>NUCLEOTIDE SEQUENCE</scope>
    <source>
        <strain evidence="12">K_DeepCast_65m_m2_066</strain>
    </source>
</reference>
<dbReference type="PIRSF" id="PIRSF005639">
    <property type="entry name" value="Glut_amidoT_SNO"/>
    <property type="match status" value="1"/>
</dbReference>
<dbReference type="GO" id="GO:0008614">
    <property type="term" value="P:pyridoxine metabolic process"/>
    <property type="evidence" value="ECO:0007669"/>
    <property type="project" value="TreeGrafter"/>
</dbReference>
<feature type="active site" description="Charge relay system" evidence="10">
    <location>
        <position position="175"/>
    </location>
</feature>
<evidence type="ECO:0000256" key="1">
    <source>
        <dbReference type="ARBA" id="ARBA00008345"/>
    </source>
</evidence>
<comment type="similarity">
    <text evidence="1">Belongs to the glutaminase PdxT/SNO family.</text>
</comment>
<keyword evidence="5" id="KW-0456">Lyase</keyword>
<keyword evidence="4" id="KW-0315">Glutamine amidotransferase</keyword>
<evidence type="ECO:0000256" key="7">
    <source>
        <dbReference type="ARBA" id="ARBA00049534"/>
    </source>
</evidence>
<comment type="caution">
    <text evidence="12">The sequence shown here is derived from an EMBL/GenBank/DDBJ whole genome shotgun (WGS) entry which is preliminary data.</text>
</comment>
<evidence type="ECO:0000256" key="6">
    <source>
        <dbReference type="ARBA" id="ARBA00047992"/>
    </source>
</evidence>
<dbReference type="Pfam" id="PF01174">
    <property type="entry name" value="SNO"/>
    <property type="match status" value="1"/>
</dbReference>
<gene>
    <name evidence="12" type="primary">pdxT</name>
    <name evidence="12" type="ORF">FJZ47_03640</name>
</gene>
<protein>
    <submittedName>
        <fullName evidence="12">Pyridoxal 5'-phosphate synthase glutaminase subunit PdxT</fullName>
    </submittedName>
</protein>
<comment type="catalytic activity">
    <reaction evidence="7">
        <text>L-glutamine + H2O = L-glutamate + NH4(+)</text>
        <dbReference type="Rhea" id="RHEA:15889"/>
        <dbReference type="ChEBI" id="CHEBI:15377"/>
        <dbReference type="ChEBI" id="CHEBI:28938"/>
        <dbReference type="ChEBI" id="CHEBI:29985"/>
        <dbReference type="ChEBI" id="CHEBI:58359"/>
        <dbReference type="EC" id="3.5.1.2"/>
    </reaction>
</comment>
<sequence>MPRVGVLALQGDFAAHGKTLDALGVAWHLVKTPAELAQVEGLIIPGGESTTLLKLMAPVGMDAALVQFHAQGHALFGTCAGLILLAQETIRPHQASLGFIDIVAERNAYGRQIDSFIAFGTPLVAELGTAPLEMVFIRAPKIAALRAGVTALATYQEEVVLARQHNVLVSSFHPELTTDHRVHQYFLQMIPGH</sequence>
<feature type="active site" description="Nucleophile" evidence="10">
    <location>
        <position position="79"/>
    </location>
</feature>
<keyword evidence="3" id="KW-0663">Pyridoxal phosphate</keyword>
<dbReference type="InterPro" id="IPR029062">
    <property type="entry name" value="Class_I_gatase-like"/>
</dbReference>
<evidence type="ECO:0000256" key="9">
    <source>
        <dbReference type="ARBA" id="ARBA00064749"/>
    </source>
</evidence>
<dbReference type="FunFam" id="3.40.50.880:FF:000010">
    <property type="entry name" value="uncharacterized protein LOC100176842 isoform X2"/>
    <property type="match status" value="1"/>
</dbReference>
<dbReference type="InterPro" id="IPR002161">
    <property type="entry name" value="PdxT/SNO"/>
</dbReference>
<dbReference type="Proteomes" id="UP000712673">
    <property type="component" value="Unassembled WGS sequence"/>
</dbReference>
<feature type="binding site" evidence="11">
    <location>
        <begin position="47"/>
        <end position="49"/>
    </location>
    <ligand>
        <name>L-glutamine</name>
        <dbReference type="ChEBI" id="CHEBI:58359"/>
    </ligand>
</feature>
<comment type="subunit">
    <text evidence="9">In the presence of PdxS, forms a dodecamer of heterodimers. Only shows activity in the heterodimer.</text>
</comment>
<feature type="active site" description="Charge relay system" evidence="10">
    <location>
        <position position="173"/>
    </location>
</feature>
<dbReference type="Gene3D" id="3.40.50.880">
    <property type="match status" value="1"/>
</dbReference>
<dbReference type="PANTHER" id="PTHR31559">
    <property type="entry name" value="PYRIDOXAL 5'-PHOSPHATE SYNTHASE SUBUNIT SNO"/>
    <property type="match status" value="1"/>
</dbReference>
<feature type="binding site" evidence="11">
    <location>
        <position position="106"/>
    </location>
    <ligand>
        <name>L-glutamine</name>
        <dbReference type="ChEBI" id="CHEBI:58359"/>
    </ligand>
</feature>
<feature type="binding site" evidence="11">
    <location>
        <begin position="137"/>
        <end position="138"/>
    </location>
    <ligand>
        <name>L-glutamine</name>
        <dbReference type="ChEBI" id="CHEBI:58359"/>
    </ligand>
</feature>
<evidence type="ECO:0000313" key="13">
    <source>
        <dbReference type="Proteomes" id="UP000712673"/>
    </source>
</evidence>
<evidence type="ECO:0000256" key="5">
    <source>
        <dbReference type="ARBA" id="ARBA00023239"/>
    </source>
</evidence>
<dbReference type="GO" id="GO:0004359">
    <property type="term" value="F:glutaminase activity"/>
    <property type="evidence" value="ECO:0007669"/>
    <property type="project" value="UniProtKB-EC"/>
</dbReference>
<evidence type="ECO:0000313" key="12">
    <source>
        <dbReference type="EMBL" id="MBM3222883.1"/>
    </source>
</evidence>
<dbReference type="InterPro" id="IPR021196">
    <property type="entry name" value="PdxT/SNO_CS"/>
</dbReference>
<proteinExistence type="inferred from homology"/>
<dbReference type="EMBL" id="VGLS01000066">
    <property type="protein sequence ID" value="MBM3222883.1"/>
    <property type="molecule type" value="Genomic_DNA"/>
</dbReference>
<dbReference type="SUPFAM" id="SSF52317">
    <property type="entry name" value="Class I glutamine amidotransferase-like"/>
    <property type="match status" value="1"/>
</dbReference>
<comment type="catalytic activity">
    <reaction evidence="6">
        <text>aldehydo-D-ribose 5-phosphate + D-glyceraldehyde 3-phosphate + L-glutamine = pyridoxal 5'-phosphate + L-glutamate + phosphate + 3 H2O + H(+)</text>
        <dbReference type="Rhea" id="RHEA:31507"/>
        <dbReference type="ChEBI" id="CHEBI:15377"/>
        <dbReference type="ChEBI" id="CHEBI:15378"/>
        <dbReference type="ChEBI" id="CHEBI:29985"/>
        <dbReference type="ChEBI" id="CHEBI:43474"/>
        <dbReference type="ChEBI" id="CHEBI:58273"/>
        <dbReference type="ChEBI" id="CHEBI:58359"/>
        <dbReference type="ChEBI" id="CHEBI:59776"/>
        <dbReference type="ChEBI" id="CHEBI:597326"/>
        <dbReference type="EC" id="4.3.3.6"/>
    </reaction>
</comment>